<dbReference type="Proteomes" id="UP000053455">
    <property type="component" value="Unassembled WGS sequence"/>
</dbReference>
<dbReference type="RefSeq" id="WP_047093831.1">
    <property type="nucleotide sequence ID" value="NZ_LBHU01000002.1"/>
</dbReference>
<sequence length="108" mass="11369">MKRLILILPLSLAACLDGGDETAGTSVECALSGAAGFAADCTMERGEVDGQRLLTVRHPDGGFRRFELGVPGRGIVTADGVEQANVERGNGLIEVRVGSDRYRLPVAE</sequence>
<name>A0A0H0XNV2_9SPHN</name>
<dbReference type="PATRIC" id="fig|874156.12.peg.2063"/>
<dbReference type="OrthoDB" id="5402191at2"/>
<evidence type="ECO:0000313" key="2">
    <source>
        <dbReference type="Proteomes" id="UP000053455"/>
    </source>
</evidence>
<dbReference type="STRING" id="874156.GCA_001021555_01302"/>
<keyword evidence="2" id="KW-1185">Reference proteome</keyword>
<gene>
    <name evidence="1" type="ORF">AAV99_10040</name>
</gene>
<comment type="caution">
    <text evidence="1">The sequence shown here is derived from an EMBL/GenBank/DDBJ whole genome shotgun (WGS) entry which is preliminary data.</text>
</comment>
<protein>
    <recommendedName>
        <fullName evidence="3">Lipoprotein</fullName>
    </recommendedName>
</protein>
<organism evidence="1 2">
    <name type="scientific">Aurantiacibacter marinus</name>
    <dbReference type="NCBI Taxonomy" id="874156"/>
    <lineage>
        <taxon>Bacteria</taxon>
        <taxon>Pseudomonadati</taxon>
        <taxon>Pseudomonadota</taxon>
        <taxon>Alphaproteobacteria</taxon>
        <taxon>Sphingomonadales</taxon>
        <taxon>Erythrobacteraceae</taxon>
        <taxon>Aurantiacibacter</taxon>
    </lineage>
</organism>
<proteinExistence type="predicted"/>
<accession>A0A0H0XNV2</accession>
<evidence type="ECO:0000313" key="1">
    <source>
        <dbReference type="EMBL" id="KLI64014.1"/>
    </source>
</evidence>
<evidence type="ECO:0008006" key="3">
    <source>
        <dbReference type="Google" id="ProtNLM"/>
    </source>
</evidence>
<reference evidence="1 2" key="1">
    <citation type="submission" date="2015-04" db="EMBL/GenBank/DDBJ databases">
        <title>The draft genome sequence of Erythrobacter marinus HWDM-33.</title>
        <authorList>
            <person name="Zhuang L."/>
            <person name="Liu Y."/>
            <person name="Shao Z."/>
        </authorList>
    </citation>
    <scope>NUCLEOTIDE SEQUENCE [LARGE SCALE GENOMIC DNA]</scope>
    <source>
        <strain evidence="1 2">HWDM-33</strain>
    </source>
</reference>
<dbReference type="AlphaFoldDB" id="A0A0H0XNV2"/>
<dbReference type="EMBL" id="LBHU01000002">
    <property type="protein sequence ID" value="KLI64014.1"/>
    <property type="molecule type" value="Genomic_DNA"/>
</dbReference>
<dbReference type="PROSITE" id="PS51257">
    <property type="entry name" value="PROKAR_LIPOPROTEIN"/>
    <property type="match status" value="1"/>
</dbReference>